<reference evidence="3 4" key="1">
    <citation type="submission" date="2021-08" db="EMBL/GenBank/DDBJ databases">
        <authorList>
            <person name="Peeters C."/>
        </authorList>
    </citation>
    <scope>NUCLEOTIDE SEQUENCE [LARGE SCALE GENOMIC DNA]</scope>
    <source>
        <strain evidence="3 4">LMG 32289</strain>
    </source>
</reference>
<accession>A0ABM8W902</accession>
<protein>
    <submittedName>
        <fullName evidence="3">Uncharacterized protein</fullName>
    </submittedName>
</protein>
<keyword evidence="4" id="KW-1185">Reference proteome</keyword>
<feature type="signal peptide" evidence="2">
    <location>
        <begin position="1"/>
        <end position="22"/>
    </location>
</feature>
<evidence type="ECO:0000313" key="3">
    <source>
        <dbReference type="EMBL" id="CAG9163673.1"/>
    </source>
</evidence>
<dbReference type="EMBL" id="CAJZAG010000001">
    <property type="protein sequence ID" value="CAG9163673.1"/>
    <property type="molecule type" value="Genomic_DNA"/>
</dbReference>
<feature type="region of interest" description="Disordered" evidence="1">
    <location>
        <begin position="29"/>
        <end position="52"/>
    </location>
</feature>
<sequence>MKHLVLAACIGAMTLTAGVALAQDPANKPAATKKAPAKKSTSKKATPVAAAPVTPNGEKWQCELGNVLYIGGDMRRDEIIVVNWEAKEYRLPRQATVTGADRYFDARSGLDLVVIPSKAMLFNKNLGQRLADECQNADMQAGGAAPTVAGALRAPVATPLLAAPPAAPAPEAQAQPAALVAPKQ</sequence>
<evidence type="ECO:0000313" key="4">
    <source>
        <dbReference type="Proteomes" id="UP000706525"/>
    </source>
</evidence>
<feature type="compositionally biased region" description="Low complexity" evidence="1">
    <location>
        <begin position="43"/>
        <end position="52"/>
    </location>
</feature>
<feature type="region of interest" description="Disordered" evidence="1">
    <location>
        <begin position="162"/>
        <end position="184"/>
    </location>
</feature>
<keyword evidence="2" id="KW-0732">Signal</keyword>
<dbReference type="Proteomes" id="UP000706525">
    <property type="component" value="Unassembled WGS sequence"/>
</dbReference>
<dbReference type="RefSeq" id="WP_223980579.1">
    <property type="nucleotide sequence ID" value="NZ_CAJZAG010000001.1"/>
</dbReference>
<feature type="chain" id="PRO_5045986740" evidence="2">
    <location>
        <begin position="23"/>
        <end position="184"/>
    </location>
</feature>
<proteinExistence type="predicted"/>
<evidence type="ECO:0000256" key="2">
    <source>
        <dbReference type="SAM" id="SignalP"/>
    </source>
</evidence>
<gene>
    <name evidence="3" type="ORF">LMG32289_00132</name>
</gene>
<name>A0ABM8W902_9BURK</name>
<organism evidence="3 4">
    <name type="scientific">Cupriavidus pampae</name>
    <dbReference type="NCBI Taxonomy" id="659251"/>
    <lineage>
        <taxon>Bacteria</taxon>
        <taxon>Pseudomonadati</taxon>
        <taxon>Pseudomonadota</taxon>
        <taxon>Betaproteobacteria</taxon>
        <taxon>Burkholderiales</taxon>
        <taxon>Burkholderiaceae</taxon>
        <taxon>Cupriavidus</taxon>
    </lineage>
</organism>
<evidence type="ECO:0000256" key="1">
    <source>
        <dbReference type="SAM" id="MobiDB-lite"/>
    </source>
</evidence>
<comment type="caution">
    <text evidence="3">The sequence shown here is derived from an EMBL/GenBank/DDBJ whole genome shotgun (WGS) entry which is preliminary data.</text>
</comment>